<dbReference type="Pfam" id="PF11141">
    <property type="entry name" value="DUF2914"/>
    <property type="match status" value="1"/>
</dbReference>
<evidence type="ECO:0000313" key="4">
    <source>
        <dbReference type="EMBL" id="MBZ9610006.1"/>
    </source>
</evidence>
<protein>
    <submittedName>
        <fullName evidence="4">DUF2914 domain-containing protein</fullName>
    </submittedName>
</protein>
<feature type="domain" description="DUF2914" evidence="2">
    <location>
        <begin position="271"/>
        <end position="335"/>
    </location>
</feature>
<keyword evidence="1" id="KW-0472">Membrane</keyword>
<feature type="transmembrane region" description="Helical" evidence="1">
    <location>
        <begin position="196"/>
        <end position="217"/>
    </location>
</feature>
<evidence type="ECO:0000256" key="1">
    <source>
        <dbReference type="SAM" id="Phobius"/>
    </source>
</evidence>
<dbReference type="PIRSF" id="PIRSF029727">
    <property type="entry name" value="UCP029727"/>
    <property type="match status" value="1"/>
</dbReference>
<feature type="transmembrane region" description="Helical" evidence="1">
    <location>
        <begin position="109"/>
        <end position="130"/>
    </location>
</feature>
<keyword evidence="1" id="KW-0812">Transmembrane</keyword>
<dbReference type="EMBL" id="JAERPS020000001">
    <property type="protein sequence ID" value="MBZ9610006.1"/>
    <property type="molecule type" value="Genomic_DNA"/>
</dbReference>
<keyword evidence="1" id="KW-1133">Transmembrane helix</keyword>
<reference evidence="4 5" key="2">
    <citation type="submission" date="2021-08" db="EMBL/GenBank/DDBJ databases">
        <title>Rheinheimera aquimaris sp. nov., isolated from seawater of the East Sea in Korea.</title>
        <authorList>
            <person name="Kim K.H."/>
            <person name="Wenting R."/>
            <person name="Kim K.R."/>
            <person name="Jeon C.O."/>
        </authorList>
    </citation>
    <scope>NUCLEOTIDE SEQUENCE [LARGE SCALE GENOMIC DNA]</scope>
    <source>
        <strain evidence="4 5">MA-13</strain>
    </source>
</reference>
<comment type="caution">
    <text evidence="4">The sequence shown here is derived from an EMBL/GenBank/DDBJ whole genome shotgun (WGS) entry which is preliminary data.</text>
</comment>
<dbReference type="RefSeq" id="WP_224673180.1">
    <property type="nucleotide sequence ID" value="NZ_JAERPS020000001.1"/>
</dbReference>
<feature type="transmembrane region" description="Helical" evidence="1">
    <location>
        <begin position="142"/>
        <end position="163"/>
    </location>
</feature>
<feature type="domain" description="DUF5924" evidence="3">
    <location>
        <begin position="6"/>
        <end position="258"/>
    </location>
</feature>
<dbReference type="Proteomes" id="UP000663814">
    <property type="component" value="Unassembled WGS sequence"/>
</dbReference>
<feature type="transmembrane region" description="Helical" evidence="1">
    <location>
        <begin position="169"/>
        <end position="189"/>
    </location>
</feature>
<organism evidence="4 5">
    <name type="scientific">Rheinheimera maricola</name>
    <dbReference type="NCBI Taxonomy" id="2793282"/>
    <lineage>
        <taxon>Bacteria</taxon>
        <taxon>Pseudomonadati</taxon>
        <taxon>Pseudomonadota</taxon>
        <taxon>Gammaproteobacteria</taxon>
        <taxon>Chromatiales</taxon>
        <taxon>Chromatiaceae</taxon>
        <taxon>Rheinheimera</taxon>
    </lineage>
</organism>
<keyword evidence="5" id="KW-1185">Reference proteome</keyword>
<dbReference type="InterPro" id="IPR045968">
    <property type="entry name" value="DUF5924"/>
</dbReference>
<name>A0ABS7X371_9GAMM</name>
<evidence type="ECO:0000259" key="3">
    <source>
        <dbReference type="Pfam" id="PF19346"/>
    </source>
</evidence>
<dbReference type="Pfam" id="PF19346">
    <property type="entry name" value="DUF5924"/>
    <property type="match status" value="1"/>
</dbReference>
<sequence length="356" mass="39722">MISPTSLIPQVAEQMRRYPGLLAALAFVSGVASYILVERKTALAQLIAILLLVSWLWLWLDNWLQERLQQRFGVSISPTLVRFTLQFVHQESLFFALPFFLAVTSWTHGQAVFTLLIIGCALVSVIDPLYYKKLAPQRTLFVVFHAFTLFIVLLIILPVLLQLSTTQSLQVALAAAVLLSLPALGPLLPNGRWWRAPVLLLLLSVLSAGVWLLRSYIPPAALRLTSITLSHQVDAEQRKPGQNITQLDEHSLHKQGLFSFTAVKAPRGLHEAIYHIWLQNGIEVDRIKLAINGGREQGYRAWSHKQNFPANALGKWQVKVVTESGQLIGLTRFTVTPANAELASKVQPQPEAQTDL</sequence>
<evidence type="ECO:0000259" key="2">
    <source>
        <dbReference type="Pfam" id="PF11141"/>
    </source>
</evidence>
<dbReference type="InterPro" id="IPR016937">
    <property type="entry name" value="UCP029727"/>
</dbReference>
<feature type="transmembrane region" description="Helical" evidence="1">
    <location>
        <begin position="43"/>
        <end position="60"/>
    </location>
</feature>
<gene>
    <name evidence="4" type="ORF">I4W93_000170</name>
</gene>
<proteinExistence type="predicted"/>
<reference evidence="4 5" key="1">
    <citation type="submission" date="2020-12" db="EMBL/GenBank/DDBJ databases">
        <authorList>
            <person name="Ruan W."/>
            <person name="Khan S.A."/>
            <person name="Jeon C.O."/>
        </authorList>
    </citation>
    <scope>NUCLEOTIDE SEQUENCE [LARGE SCALE GENOMIC DNA]</scope>
    <source>
        <strain evidence="4 5">MA-13</strain>
    </source>
</reference>
<accession>A0ABS7X371</accession>
<evidence type="ECO:0000313" key="5">
    <source>
        <dbReference type="Proteomes" id="UP000663814"/>
    </source>
</evidence>
<dbReference type="InterPro" id="IPR022606">
    <property type="entry name" value="DUF2914"/>
</dbReference>
<feature type="transmembrane region" description="Helical" evidence="1">
    <location>
        <begin position="20"/>
        <end position="37"/>
    </location>
</feature>